<proteinExistence type="predicted"/>
<evidence type="ECO:0000313" key="3">
    <source>
        <dbReference type="Proteomes" id="UP000078540"/>
    </source>
</evidence>
<protein>
    <submittedName>
        <fullName evidence="2">Uncharacterized protein</fullName>
    </submittedName>
</protein>
<dbReference type="EMBL" id="KQ976511">
    <property type="protein sequence ID" value="KYM82497.1"/>
    <property type="molecule type" value="Genomic_DNA"/>
</dbReference>
<keyword evidence="3" id="KW-1185">Reference proteome</keyword>
<dbReference type="Proteomes" id="UP000078540">
    <property type="component" value="Unassembled WGS sequence"/>
</dbReference>
<accession>A0A195BE74</accession>
<dbReference type="AlphaFoldDB" id="A0A195BE74"/>
<reference evidence="2 3" key="1">
    <citation type="submission" date="2015-09" db="EMBL/GenBank/DDBJ databases">
        <title>Atta colombica WGS genome.</title>
        <authorList>
            <person name="Nygaard S."/>
            <person name="Hu H."/>
            <person name="Boomsma J."/>
            <person name="Zhang G."/>
        </authorList>
    </citation>
    <scope>NUCLEOTIDE SEQUENCE [LARGE SCALE GENOMIC DNA]</scope>
    <source>
        <strain evidence="2">Treedump-2</strain>
        <tissue evidence="2">Whole body</tissue>
    </source>
</reference>
<feature type="region of interest" description="Disordered" evidence="1">
    <location>
        <begin position="70"/>
        <end position="98"/>
    </location>
</feature>
<evidence type="ECO:0000313" key="2">
    <source>
        <dbReference type="EMBL" id="KYM82497.1"/>
    </source>
</evidence>
<organism evidence="2 3">
    <name type="scientific">Atta colombica</name>
    <dbReference type="NCBI Taxonomy" id="520822"/>
    <lineage>
        <taxon>Eukaryota</taxon>
        <taxon>Metazoa</taxon>
        <taxon>Ecdysozoa</taxon>
        <taxon>Arthropoda</taxon>
        <taxon>Hexapoda</taxon>
        <taxon>Insecta</taxon>
        <taxon>Pterygota</taxon>
        <taxon>Neoptera</taxon>
        <taxon>Endopterygota</taxon>
        <taxon>Hymenoptera</taxon>
        <taxon>Apocrita</taxon>
        <taxon>Aculeata</taxon>
        <taxon>Formicoidea</taxon>
        <taxon>Formicidae</taxon>
        <taxon>Myrmicinae</taxon>
        <taxon>Atta</taxon>
    </lineage>
</organism>
<name>A0A195BE74_9HYME</name>
<sequence length="128" mass="14450">MFNIFTYCTIFTINNQPLDCLGPCLAAGLGILPSRFEGPLIEGLRSFETLRFLCSRYRFTKIVTPKLNDASTRTNPNESVMADKARTTHPLSPVPSQVDDPAEDCIRVSRLQSALTSFHRFKWVLLKI</sequence>
<evidence type="ECO:0000256" key="1">
    <source>
        <dbReference type="SAM" id="MobiDB-lite"/>
    </source>
</evidence>
<gene>
    <name evidence="2" type="ORF">ALC53_06987</name>
</gene>